<proteinExistence type="predicted"/>
<name>A0A0E9PHY9_ANGAN</name>
<reference evidence="1" key="1">
    <citation type="submission" date="2014-11" db="EMBL/GenBank/DDBJ databases">
        <authorList>
            <person name="Amaro Gonzalez C."/>
        </authorList>
    </citation>
    <scope>NUCLEOTIDE SEQUENCE</scope>
</reference>
<protein>
    <submittedName>
        <fullName evidence="1">Uncharacterized protein</fullName>
    </submittedName>
</protein>
<sequence>MMTPISKTESFSHISTKMKKYDCRSFMNVVHLCF</sequence>
<accession>A0A0E9PHY9</accession>
<dbReference type="AlphaFoldDB" id="A0A0E9PHY9"/>
<organism evidence="1">
    <name type="scientific">Anguilla anguilla</name>
    <name type="common">European freshwater eel</name>
    <name type="synonym">Muraena anguilla</name>
    <dbReference type="NCBI Taxonomy" id="7936"/>
    <lineage>
        <taxon>Eukaryota</taxon>
        <taxon>Metazoa</taxon>
        <taxon>Chordata</taxon>
        <taxon>Craniata</taxon>
        <taxon>Vertebrata</taxon>
        <taxon>Euteleostomi</taxon>
        <taxon>Actinopterygii</taxon>
        <taxon>Neopterygii</taxon>
        <taxon>Teleostei</taxon>
        <taxon>Anguilliformes</taxon>
        <taxon>Anguillidae</taxon>
        <taxon>Anguilla</taxon>
    </lineage>
</organism>
<reference evidence="1" key="2">
    <citation type="journal article" date="2015" name="Fish Shellfish Immunol.">
        <title>Early steps in the European eel (Anguilla anguilla)-Vibrio vulnificus interaction in the gills: Role of the RtxA13 toxin.</title>
        <authorList>
            <person name="Callol A."/>
            <person name="Pajuelo D."/>
            <person name="Ebbesson L."/>
            <person name="Teles M."/>
            <person name="MacKenzie S."/>
            <person name="Amaro C."/>
        </authorList>
    </citation>
    <scope>NUCLEOTIDE SEQUENCE</scope>
</reference>
<evidence type="ECO:0000313" key="1">
    <source>
        <dbReference type="EMBL" id="JAH03448.1"/>
    </source>
</evidence>
<dbReference type="EMBL" id="GBXM01105129">
    <property type="protein sequence ID" value="JAH03448.1"/>
    <property type="molecule type" value="Transcribed_RNA"/>
</dbReference>